<feature type="transmembrane region" description="Helical" evidence="8">
    <location>
        <begin position="148"/>
        <end position="167"/>
    </location>
</feature>
<keyword evidence="6 8" id="KW-1133">Transmembrane helix</keyword>
<sequence length="363" mass="40650">MIEKGKINIRQFTILVILFSLGSTILIVPSALASVAKQDGWIAAIVGIVLGILPLLIYIALGTRFPNQSLMEYCERILGKWAGKFVGLLFFSFFFLLAALVLRNVGDFITTIIMPETPIQVVHLVFLIVIMMGISLGLEVIGRASEIFLPWVIFLIFILITFLIPQIDFDRIQPVFEAKMTSILHGSLSVLSIPYLEMVVFLMLYPYIRQNKKVGKALIKGGLLGGGIIVILTLCCILVLGWDFTSRHTFPSYTLAKKIHVGEFLQRIEVLVAIIWFLTIFFKLAVCFYASVLGLAQIFNLSSYRPIIVPCGMILAVLSIIVYPNIVYFRIFASEIWPFYALTFGLFIPLLLLAVSSLRSIRG</sequence>
<keyword evidence="3" id="KW-0813">Transport</keyword>
<keyword evidence="5 8" id="KW-0812">Transmembrane</keyword>
<accession>A0ABW0VQM5</accession>
<dbReference type="PANTHER" id="PTHR34975">
    <property type="entry name" value="SPORE GERMINATION PROTEIN A2"/>
    <property type="match status" value="1"/>
</dbReference>
<dbReference type="RefSeq" id="WP_379186335.1">
    <property type="nucleotide sequence ID" value="NZ_JBHSOW010000008.1"/>
</dbReference>
<evidence type="ECO:0000313" key="9">
    <source>
        <dbReference type="EMBL" id="MFC5647870.1"/>
    </source>
</evidence>
<dbReference type="Gene3D" id="1.20.1740.10">
    <property type="entry name" value="Amino acid/polyamine transporter I"/>
    <property type="match status" value="1"/>
</dbReference>
<evidence type="ECO:0000256" key="6">
    <source>
        <dbReference type="ARBA" id="ARBA00022989"/>
    </source>
</evidence>
<feature type="transmembrane region" description="Helical" evidence="8">
    <location>
        <begin position="12"/>
        <end position="35"/>
    </location>
</feature>
<feature type="transmembrane region" description="Helical" evidence="8">
    <location>
        <begin position="307"/>
        <end position="331"/>
    </location>
</feature>
<evidence type="ECO:0000256" key="1">
    <source>
        <dbReference type="ARBA" id="ARBA00004141"/>
    </source>
</evidence>
<evidence type="ECO:0000313" key="10">
    <source>
        <dbReference type="Proteomes" id="UP001596047"/>
    </source>
</evidence>
<evidence type="ECO:0000256" key="8">
    <source>
        <dbReference type="SAM" id="Phobius"/>
    </source>
</evidence>
<feature type="transmembrane region" description="Helical" evidence="8">
    <location>
        <begin position="121"/>
        <end position="141"/>
    </location>
</feature>
<feature type="transmembrane region" description="Helical" evidence="8">
    <location>
        <begin position="337"/>
        <end position="358"/>
    </location>
</feature>
<comment type="subcellular location">
    <subcellularLocation>
        <location evidence="1">Membrane</location>
        <topology evidence="1">Multi-pass membrane protein</topology>
    </subcellularLocation>
</comment>
<feature type="transmembrane region" description="Helical" evidence="8">
    <location>
        <begin position="217"/>
        <end position="242"/>
    </location>
</feature>
<evidence type="ECO:0000256" key="2">
    <source>
        <dbReference type="ARBA" id="ARBA00007998"/>
    </source>
</evidence>
<evidence type="ECO:0000256" key="7">
    <source>
        <dbReference type="ARBA" id="ARBA00023136"/>
    </source>
</evidence>
<dbReference type="EMBL" id="JBHSOW010000008">
    <property type="protein sequence ID" value="MFC5647870.1"/>
    <property type="molecule type" value="Genomic_DNA"/>
</dbReference>
<evidence type="ECO:0000256" key="5">
    <source>
        <dbReference type="ARBA" id="ARBA00022692"/>
    </source>
</evidence>
<dbReference type="NCBIfam" id="TIGR00912">
    <property type="entry name" value="2A0309"/>
    <property type="match status" value="1"/>
</dbReference>
<protein>
    <submittedName>
        <fullName evidence="9">Endospore germination permease</fullName>
    </submittedName>
</protein>
<dbReference type="PANTHER" id="PTHR34975:SF2">
    <property type="entry name" value="SPORE GERMINATION PROTEIN A2"/>
    <property type="match status" value="1"/>
</dbReference>
<keyword evidence="7 8" id="KW-0472">Membrane</keyword>
<keyword evidence="10" id="KW-1185">Reference proteome</keyword>
<gene>
    <name evidence="9" type="ORF">ACFPYJ_01815</name>
</gene>
<feature type="transmembrane region" description="Helical" evidence="8">
    <location>
        <begin position="41"/>
        <end position="61"/>
    </location>
</feature>
<evidence type="ECO:0000256" key="3">
    <source>
        <dbReference type="ARBA" id="ARBA00022448"/>
    </source>
</evidence>
<keyword evidence="4" id="KW-0309">Germination</keyword>
<proteinExistence type="inferred from homology"/>
<feature type="transmembrane region" description="Helical" evidence="8">
    <location>
        <begin position="81"/>
        <end position="101"/>
    </location>
</feature>
<dbReference type="InterPro" id="IPR004761">
    <property type="entry name" value="Spore_GerAB"/>
</dbReference>
<organism evidence="9 10">
    <name type="scientific">Paenibacillus solisilvae</name>
    <dbReference type="NCBI Taxonomy" id="2486751"/>
    <lineage>
        <taxon>Bacteria</taxon>
        <taxon>Bacillati</taxon>
        <taxon>Bacillota</taxon>
        <taxon>Bacilli</taxon>
        <taxon>Bacillales</taxon>
        <taxon>Paenibacillaceae</taxon>
        <taxon>Paenibacillus</taxon>
    </lineage>
</organism>
<feature type="transmembrane region" description="Helical" evidence="8">
    <location>
        <begin position="270"/>
        <end position="295"/>
    </location>
</feature>
<reference evidence="10" key="1">
    <citation type="journal article" date="2019" name="Int. J. Syst. Evol. Microbiol.">
        <title>The Global Catalogue of Microorganisms (GCM) 10K type strain sequencing project: providing services to taxonomists for standard genome sequencing and annotation.</title>
        <authorList>
            <consortium name="The Broad Institute Genomics Platform"/>
            <consortium name="The Broad Institute Genome Sequencing Center for Infectious Disease"/>
            <person name="Wu L."/>
            <person name="Ma J."/>
        </authorList>
    </citation>
    <scope>NUCLEOTIDE SEQUENCE [LARGE SCALE GENOMIC DNA]</scope>
    <source>
        <strain evidence="10">CGMCC 1.3240</strain>
    </source>
</reference>
<dbReference type="Proteomes" id="UP001596047">
    <property type="component" value="Unassembled WGS sequence"/>
</dbReference>
<dbReference type="Pfam" id="PF03845">
    <property type="entry name" value="Spore_permease"/>
    <property type="match status" value="1"/>
</dbReference>
<comment type="similarity">
    <text evidence="2">Belongs to the amino acid-polyamine-organocation (APC) superfamily. Spore germination protein (SGP) (TC 2.A.3.9) family.</text>
</comment>
<evidence type="ECO:0000256" key="4">
    <source>
        <dbReference type="ARBA" id="ARBA00022544"/>
    </source>
</evidence>
<feature type="transmembrane region" description="Helical" evidence="8">
    <location>
        <begin position="187"/>
        <end position="205"/>
    </location>
</feature>
<comment type="caution">
    <text evidence="9">The sequence shown here is derived from an EMBL/GenBank/DDBJ whole genome shotgun (WGS) entry which is preliminary data.</text>
</comment>
<name>A0ABW0VQM5_9BACL</name>